<feature type="transmembrane region" description="Helical" evidence="6">
    <location>
        <begin position="234"/>
        <end position="254"/>
    </location>
</feature>
<dbReference type="Pfam" id="PF13520">
    <property type="entry name" value="AA_permease_2"/>
    <property type="match status" value="1"/>
</dbReference>
<dbReference type="PANTHER" id="PTHR42770:SF7">
    <property type="entry name" value="MEMBRANE PROTEIN"/>
    <property type="match status" value="1"/>
</dbReference>
<dbReference type="Proteomes" id="UP000242084">
    <property type="component" value="Chromosome 1"/>
</dbReference>
<feature type="transmembrane region" description="Helical" evidence="6">
    <location>
        <begin position="356"/>
        <end position="378"/>
    </location>
</feature>
<evidence type="ECO:0000256" key="2">
    <source>
        <dbReference type="ARBA" id="ARBA00022475"/>
    </source>
</evidence>
<dbReference type="GO" id="GO:0005886">
    <property type="term" value="C:plasma membrane"/>
    <property type="evidence" value="ECO:0007669"/>
    <property type="project" value="UniProtKB-SubCell"/>
</dbReference>
<dbReference type="RefSeq" id="WP_095089635.1">
    <property type="nucleotide sequence ID" value="NZ_BMDM01000001.1"/>
</dbReference>
<name>A0A240A7M8_9STAP</name>
<keyword evidence="3 6" id="KW-0812">Transmembrane</keyword>
<gene>
    <name evidence="7" type="primary">steT_1</name>
    <name evidence="7" type="ORF">SAMEA4384403_02251</name>
</gene>
<protein>
    <submittedName>
        <fullName evidence="7">Cationic amino acid transporter</fullName>
    </submittedName>
</protein>
<dbReference type="Gene3D" id="1.20.1740.10">
    <property type="entry name" value="Amino acid/polyamine transporter I"/>
    <property type="match status" value="1"/>
</dbReference>
<proteinExistence type="predicted"/>
<keyword evidence="2" id="KW-1003">Cell membrane</keyword>
<sequence length="468" mass="50385">MNSQFKKSMNIFDVLFLAIGAMLGWGWVVLSGVWISEAGFLGSIIAFLLGGILVVFIGLTYAELASAIPETGGGFIFVKKAFSPGIAFISGWSVLFGYVSVITFEAVALPTVIDYVIPFEHKGLLWNIAGWDVYITWILIGSIGSILLTSLNYFGVKPAAIMQTVFTIFIVGVGLLLVCGAGINGDFTHLNPLFSHGATGTMSVLIMIPFLFVGFDVIPQIAEEVNAPSKKIGGILIISIIASVIFYLLIVFGVSTGLTSKELQTSELATADAMANLFGNDAFGLLLVLGGVAGIITSWNAFIIGGSRILYAMAKNNMIPKWFSYIHPKYKTPTHGILFLGILAFVAPLLGRPALVWIVDAGGVGVVLGYLLVAISFLKLRKVAPDLERPYRVKSGKAVGIIAIILSIGFIIIYMPGMPSSLVWPNEWFIVFIWYGIAIVLYVIKSTAKGDVKYGKNENIQSSDKSIN</sequence>
<feature type="transmembrane region" description="Helical" evidence="6">
    <location>
        <begin position="398"/>
        <end position="416"/>
    </location>
</feature>
<feature type="transmembrane region" description="Helical" evidence="6">
    <location>
        <begin position="12"/>
        <end position="34"/>
    </location>
</feature>
<dbReference type="AlphaFoldDB" id="A0A240A7M8"/>
<feature type="transmembrane region" description="Helical" evidence="6">
    <location>
        <begin position="133"/>
        <end position="154"/>
    </location>
</feature>
<feature type="transmembrane region" description="Helical" evidence="6">
    <location>
        <begin position="282"/>
        <end position="311"/>
    </location>
</feature>
<organism evidence="7 8">
    <name type="scientific">Mammaliicoccus stepanovicii</name>
    <dbReference type="NCBI Taxonomy" id="643214"/>
    <lineage>
        <taxon>Bacteria</taxon>
        <taxon>Bacillati</taxon>
        <taxon>Bacillota</taxon>
        <taxon>Bacilli</taxon>
        <taxon>Bacillales</taxon>
        <taxon>Staphylococcaceae</taxon>
        <taxon>Mammaliicoccus</taxon>
    </lineage>
</organism>
<reference evidence="7 8" key="1">
    <citation type="submission" date="2017-06" db="EMBL/GenBank/DDBJ databases">
        <authorList>
            <consortium name="Pathogen Informatics"/>
        </authorList>
    </citation>
    <scope>NUCLEOTIDE SEQUENCE [LARGE SCALE GENOMIC DNA]</scope>
    <source>
        <strain evidence="7 8">NCTC13839</strain>
    </source>
</reference>
<accession>A0A240A7M8</accession>
<feature type="transmembrane region" description="Helical" evidence="6">
    <location>
        <begin position="85"/>
        <end position="113"/>
    </location>
</feature>
<feature type="transmembrane region" description="Helical" evidence="6">
    <location>
        <begin position="428"/>
        <end position="444"/>
    </location>
</feature>
<comment type="subcellular location">
    <subcellularLocation>
        <location evidence="1">Cell membrane</location>
        <topology evidence="1">Multi-pass membrane protein</topology>
    </subcellularLocation>
</comment>
<dbReference type="EMBL" id="LT906462">
    <property type="protein sequence ID" value="SNV78953.1"/>
    <property type="molecule type" value="Genomic_DNA"/>
</dbReference>
<feature type="transmembrane region" description="Helical" evidence="6">
    <location>
        <begin position="203"/>
        <end position="222"/>
    </location>
</feature>
<dbReference type="InterPro" id="IPR002293">
    <property type="entry name" value="AA/rel_permease1"/>
</dbReference>
<evidence type="ECO:0000256" key="3">
    <source>
        <dbReference type="ARBA" id="ARBA00022692"/>
    </source>
</evidence>
<evidence type="ECO:0000313" key="7">
    <source>
        <dbReference type="EMBL" id="SNV78953.1"/>
    </source>
</evidence>
<dbReference type="InterPro" id="IPR050367">
    <property type="entry name" value="APC_superfamily"/>
</dbReference>
<evidence type="ECO:0000313" key="8">
    <source>
        <dbReference type="Proteomes" id="UP000242084"/>
    </source>
</evidence>
<dbReference type="KEGG" id="sste:SAMEA4384403_2251"/>
<evidence type="ECO:0000256" key="6">
    <source>
        <dbReference type="SAM" id="Phobius"/>
    </source>
</evidence>
<keyword evidence="5 6" id="KW-0472">Membrane</keyword>
<evidence type="ECO:0000256" key="1">
    <source>
        <dbReference type="ARBA" id="ARBA00004651"/>
    </source>
</evidence>
<dbReference type="GO" id="GO:0022857">
    <property type="term" value="F:transmembrane transporter activity"/>
    <property type="evidence" value="ECO:0007669"/>
    <property type="project" value="InterPro"/>
</dbReference>
<evidence type="ECO:0000256" key="4">
    <source>
        <dbReference type="ARBA" id="ARBA00022989"/>
    </source>
</evidence>
<feature type="transmembrane region" description="Helical" evidence="6">
    <location>
        <begin position="161"/>
        <end position="183"/>
    </location>
</feature>
<feature type="transmembrane region" description="Helical" evidence="6">
    <location>
        <begin position="332"/>
        <end position="350"/>
    </location>
</feature>
<dbReference type="PANTHER" id="PTHR42770">
    <property type="entry name" value="AMINO ACID TRANSPORTER-RELATED"/>
    <property type="match status" value="1"/>
</dbReference>
<keyword evidence="4 6" id="KW-1133">Transmembrane helix</keyword>
<dbReference type="OrthoDB" id="3181223at2"/>
<feature type="transmembrane region" description="Helical" evidence="6">
    <location>
        <begin position="40"/>
        <end position="64"/>
    </location>
</feature>
<dbReference type="PIRSF" id="PIRSF006060">
    <property type="entry name" value="AA_transporter"/>
    <property type="match status" value="1"/>
</dbReference>
<evidence type="ECO:0000256" key="5">
    <source>
        <dbReference type="ARBA" id="ARBA00023136"/>
    </source>
</evidence>
<keyword evidence="8" id="KW-1185">Reference proteome</keyword>